<keyword evidence="8" id="KW-1133">Transmembrane helix</keyword>
<dbReference type="GO" id="GO:0016740">
    <property type="term" value="F:transferase activity"/>
    <property type="evidence" value="ECO:0007669"/>
    <property type="project" value="UniProtKB-KW"/>
</dbReference>
<evidence type="ECO:0000313" key="10">
    <source>
        <dbReference type="EMBL" id="MCQ8278469.1"/>
    </source>
</evidence>
<evidence type="ECO:0000256" key="1">
    <source>
        <dbReference type="ARBA" id="ARBA00003394"/>
    </source>
</evidence>
<comment type="pathway">
    <text evidence="2 8">Bacterial outer membrane biogenesis; LPS core biosynthesis.</text>
</comment>
<evidence type="ECO:0000259" key="9">
    <source>
        <dbReference type="Pfam" id="PF04413"/>
    </source>
</evidence>
<dbReference type="InterPro" id="IPR007507">
    <property type="entry name" value="Glycos_transf_N"/>
</dbReference>
<comment type="caution">
    <text evidence="10">The sequence shown here is derived from an EMBL/GenBank/DDBJ whole genome shotgun (WGS) entry which is preliminary data.</text>
</comment>
<proteinExistence type="inferred from homology"/>
<keyword evidence="11" id="KW-1185">Reference proteome</keyword>
<dbReference type="SUPFAM" id="SSF53756">
    <property type="entry name" value="UDP-Glycosyltransferase/glycogen phosphorylase"/>
    <property type="match status" value="1"/>
</dbReference>
<dbReference type="EMBL" id="JAMSKV010000006">
    <property type="protein sequence ID" value="MCQ8278469.1"/>
    <property type="molecule type" value="Genomic_DNA"/>
</dbReference>
<dbReference type="Proteomes" id="UP001524587">
    <property type="component" value="Unassembled WGS sequence"/>
</dbReference>
<dbReference type="InterPro" id="IPR039901">
    <property type="entry name" value="Kdotransferase"/>
</dbReference>
<evidence type="ECO:0000256" key="3">
    <source>
        <dbReference type="ARBA" id="ARBA00012621"/>
    </source>
</evidence>
<evidence type="ECO:0000256" key="7">
    <source>
        <dbReference type="ARBA" id="ARBA00049183"/>
    </source>
</evidence>
<dbReference type="EC" id="2.4.99.12" evidence="3 8"/>
<keyword evidence="8" id="KW-0448">Lipopolysaccharide biosynthesis</keyword>
<comment type="function">
    <text evidence="1 8">Involved in lipopolysaccharide (LPS) biosynthesis. Catalyzes the transfer of 3-deoxy-D-manno-octulosonate (Kdo) residue(s) from CMP-Kdo to lipid IV(A), the tetraacyldisaccharide-1,4'-bisphosphate precursor of lipid A.</text>
</comment>
<keyword evidence="8" id="KW-0472">Membrane</keyword>
<accession>A0ABT1W6H1</accession>
<dbReference type="Pfam" id="PF04413">
    <property type="entry name" value="Glycos_transf_N"/>
    <property type="match status" value="1"/>
</dbReference>
<dbReference type="InterPro" id="IPR038107">
    <property type="entry name" value="Glycos_transf_N_sf"/>
</dbReference>
<evidence type="ECO:0000256" key="6">
    <source>
        <dbReference type="ARBA" id="ARBA00031445"/>
    </source>
</evidence>
<comment type="similarity">
    <text evidence="8">Belongs to the glycosyltransferase group 1 family.</text>
</comment>
<dbReference type="PANTHER" id="PTHR42755:SF1">
    <property type="entry name" value="3-DEOXY-D-MANNO-OCTULOSONIC ACID TRANSFERASE, MITOCHONDRIAL-RELATED"/>
    <property type="match status" value="1"/>
</dbReference>
<keyword evidence="8" id="KW-0812">Transmembrane</keyword>
<organism evidence="10 11">
    <name type="scientific">Endosaccharibacter trunci</name>
    <dbReference type="NCBI Taxonomy" id="2812733"/>
    <lineage>
        <taxon>Bacteria</taxon>
        <taxon>Pseudomonadati</taxon>
        <taxon>Pseudomonadota</taxon>
        <taxon>Alphaproteobacteria</taxon>
        <taxon>Acetobacterales</taxon>
        <taxon>Acetobacteraceae</taxon>
        <taxon>Endosaccharibacter</taxon>
    </lineage>
</organism>
<feature type="domain" description="3-deoxy-D-manno-octulosonic-acid transferase N-terminal" evidence="9">
    <location>
        <begin position="43"/>
        <end position="218"/>
    </location>
</feature>
<reference evidence="10 11" key="1">
    <citation type="submission" date="2022-06" db="EMBL/GenBank/DDBJ databases">
        <title>Endosaccharibacter gen. nov., sp. nov., endophytic bacteria isolated from sugarcane.</title>
        <authorList>
            <person name="Pitiwittayakul N."/>
            <person name="Yukphan P."/>
            <person name="Charoenyingcharoen P."/>
            <person name="Tanasupawat S."/>
        </authorList>
    </citation>
    <scope>NUCLEOTIDE SEQUENCE [LARGE SCALE GENOMIC DNA]</scope>
    <source>
        <strain evidence="10 11">KSS8</strain>
    </source>
</reference>
<evidence type="ECO:0000313" key="11">
    <source>
        <dbReference type="Proteomes" id="UP001524587"/>
    </source>
</evidence>
<protein>
    <recommendedName>
        <fullName evidence="4 8">3-deoxy-D-manno-octulosonic acid transferase</fullName>
        <shortName evidence="8">Kdo transferase</shortName>
        <ecNumber evidence="3 8">2.4.99.12</ecNumber>
    </recommendedName>
    <alternativeName>
        <fullName evidence="6 8">Lipid IV(A) 3-deoxy-D-manno-octulosonic acid transferase</fullName>
    </alternativeName>
</protein>
<dbReference type="RefSeq" id="WP_422863950.1">
    <property type="nucleotide sequence ID" value="NZ_JAMSKV010000006.1"/>
</dbReference>
<keyword evidence="5 8" id="KW-0808">Transferase</keyword>
<evidence type="ECO:0000256" key="2">
    <source>
        <dbReference type="ARBA" id="ARBA00004713"/>
    </source>
</evidence>
<comment type="catalytic activity">
    <reaction evidence="7 8">
        <text>lipid IVA (E. coli) + CMP-3-deoxy-beta-D-manno-octulosonate = alpha-Kdo-(2-&gt;6)-lipid IVA (E. coli) + CMP + H(+)</text>
        <dbReference type="Rhea" id="RHEA:28066"/>
        <dbReference type="ChEBI" id="CHEBI:15378"/>
        <dbReference type="ChEBI" id="CHEBI:58603"/>
        <dbReference type="ChEBI" id="CHEBI:60364"/>
        <dbReference type="ChEBI" id="CHEBI:60377"/>
        <dbReference type="ChEBI" id="CHEBI:85987"/>
        <dbReference type="EC" id="2.4.99.12"/>
    </reaction>
</comment>
<feature type="transmembrane region" description="Helical" evidence="8">
    <location>
        <begin position="12"/>
        <end position="30"/>
    </location>
</feature>
<dbReference type="Gene3D" id="3.40.50.11720">
    <property type="entry name" value="3-Deoxy-D-manno-octulosonic-acid transferase, N-terminal domain"/>
    <property type="match status" value="1"/>
</dbReference>
<evidence type="ECO:0000256" key="8">
    <source>
        <dbReference type="RuleBase" id="RU365103"/>
    </source>
</evidence>
<sequence length="433" mass="47332">MTRPRTEARAAFALWGLLGTLGIPLIRFALRRRVRAGKEIAERLGERTGRDDTPRPPGRLVWLHAASVGETLSLLPLIEALRERDPALALLLTTGTATSQALAEERLADSPVVVRFAPLDVPSWVNRFLDHWRPDLLILVESEIWPTLIARCRARAIPLALVNGRLSDRSFKRWARSGAIGRALFGAFALISARSPEDAARLGALTEARIAEHGDLKRAAAPLPCDAAELARLRDAIGHRPLWLAASTHPNEEQEALALHAALRERHPDALLVIAPRHPQRGDEIAALSPGLPRRSEGAVPRPDDAVWLCDTLGELGLLYRLCPVVVLGNSFAAVAGRGGGHNPLEPARLGCALGAGPHMQNFAEDVRTLSEAGVLRILPDRAAMLDWLDRMLSDPDRRQAASDASRRLSQSDADLPRRLARHLLVLIPEPER</sequence>
<name>A0ABT1W6H1_9PROT</name>
<comment type="subcellular location">
    <subcellularLocation>
        <location evidence="8">Cell membrane</location>
    </subcellularLocation>
</comment>
<evidence type="ECO:0000256" key="4">
    <source>
        <dbReference type="ARBA" id="ARBA00019077"/>
    </source>
</evidence>
<evidence type="ECO:0000256" key="5">
    <source>
        <dbReference type="ARBA" id="ARBA00022679"/>
    </source>
</evidence>
<dbReference type="Gene3D" id="3.40.50.2000">
    <property type="entry name" value="Glycogen Phosphorylase B"/>
    <property type="match status" value="1"/>
</dbReference>
<gene>
    <name evidence="10" type="ORF">NFI95_08385</name>
</gene>
<dbReference type="PANTHER" id="PTHR42755">
    <property type="entry name" value="3-DEOXY-MANNO-OCTULOSONATE CYTIDYLYLTRANSFERASE"/>
    <property type="match status" value="1"/>
</dbReference>
<keyword evidence="8" id="KW-1003">Cell membrane</keyword>